<dbReference type="PROSITE" id="PS50112">
    <property type="entry name" value="PAS"/>
    <property type="match status" value="2"/>
</dbReference>
<dbReference type="Proteomes" id="UP000472262">
    <property type="component" value="Unassembled WGS sequence"/>
</dbReference>
<dbReference type="CDD" id="cd00130">
    <property type="entry name" value="PAS"/>
    <property type="match status" value="2"/>
</dbReference>
<dbReference type="GO" id="GO:0007623">
    <property type="term" value="P:circadian rhythm"/>
    <property type="evidence" value="ECO:0007669"/>
    <property type="project" value="UniProtKB-ARBA"/>
</dbReference>
<dbReference type="PROSITE" id="PS50888">
    <property type="entry name" value="BHLH"/>
    <property type="match status" value="1"/>
</dbReference>
<dbReference type="Gene3D" id="3.30.450.20">
    <property type="entry name" value="PAS domain"/>
    <property type="match status" value="2"/>
</dbReference>
<gene>
    <name evidence="12" type="primary">LOC107584701</name>
</gene>
<accession>A0A672LPA4</accession>
<dbReference type="PANTHER" id="PTHR23042">
    <property type="entry name" value="CIRCADIAN PROTEIN CLOCK/ARNT/BMAL/PAS"/>
    <property type="match status" value="1"/>
</dbReference>
<keyword evidence="8" id="KW-0539">Nucleus</keyword>
<dbReference type="AlphaFoldDB" id="A0A672LPA4"/>
<dbReference type="Gene3D" id="4.10.280.10">
    <property type="entry name" value="Helix-loop-helix DNA-binding domain"/>
    <property type="match status" value="1"/>
</dbReference>
<dbReference type="GO" id="GO:0003677">
    <property type="term" value="F:DNA binding"/>
    <property type="evidence" value="ECO:0007669"/>
    <property type="project" value="UniProtKB-KW"/>
</dbReference>
<dbReference type="Pfam" id="PF00989">
    <property type="entry name" value="PAS"/>
    <property type="match status" value="1"/>
</dbReference>
<dbReference type="PRINTS" id="PR00785">
    <property type="entry name" value="NCTRNSLOCATR"/>
</dbReference>
<dbReference type="SUPFAM" id="SSF47459">
    <property type="entry name" value="HLH, helix-loop-helix DNA-binding domain"/>
    <property type="match status" value="1"/>
</dbReference>
<evidence type="ECO:0000256" key="1">
    <source>
        <dbReference type="ARBA" id="ARBA00004123"/>
    </source>
</evidence>
<evidence type="ECO:0000256" key="4">
    <source>
        <dbReference type="ARBA" id="ARBA00023108"/>
    </source>
</evidence>
<evidence type="ECO:0000256" key="5">
    <source>
        <dbReference type="ARBA" id="ARBA00023125"/>
    </source>
</evidence>
<dbReference type="InterPro" id="IPR001610">
    <property type="entry name" value="PAC"/>
</dbReference>
<reference evidence="12" key="2">
    <citation type="submission" date="2025-09" db="UniProtKB">
        <authorList>
            <consortium name="Ensembl"/>
        </authorList>
    </citation>
    <scope>IDENTIFICATION</scope>
</reference>
<dbReference type="FunFam" id="4.10.280.10:FF:000018">
    <property type="entry name" value="Aryl hydrocarbon receptor nuclear translocator-like protein 1"/>
    <property type="match status" value="1"/>
</dbReference>
<evidence type="ECO:0000256" key="8">
    <source>
        <dbReference type="ARBA" id="ARBA00023242"/>
    </source>
</evidence>
<dbReference type="GO" id="GO:0005737">
    <property type="term" value="C:cytoplasm"/>
    <property type="evidence" value="ECO:0007669"/>
    <property type="project" value="InterPro"/>
</dbReference>
<evidence type="ECO:0000256" key="9">
    <source>
        <dbReference type="SAM" id="MobiDB-lite"/>
    </source>
</evidence>
<feature type="domain" description="PAS" evidence="10">
    <location>
        <begin position="137"/>
        <end position="202"/>
    </location>
</feature>
<feature type="domain" description="PAS" evidence="10">
    <location>
        <begin position="341"/>
        <end position="390"/>
    </location>
</feature>
<dbReference type="InterPro" id="IPR050933">
    <property type="entry name" value="Circadian_TF"/>
</dbReference>
<keyword evidence="2" id="KW-0677">Repeat</keyword>
<keyword evidence="3" id="KW-0805">Transcription regulation</keyword>
<dbReference type="InterPro" id="IPR013767">
    <property type="entry name" value="PAS_fold"/>
</dbReference>
<keyword evidence="6" id="KW-0010">Activator</keyword>
<dbReference type="GO" id="GO:0003700">
    <property type="term" value="F:DNA-binding transcription factor activity"/>
    <property type="evidence" value="ECO:0007669"/>
    <property type="project" value="InterPro"/>
</dbReference>
<comment type="subcellular location">
    <subcellularLocation>
        <location evidence="1">Nucleus</location>
    </subcellularLocation>
</comment>
<name>A0A672LPA4_SINGR</name>
<keyword evidence="5" id="KW-0238">DNA-binding</keyword>
<dbReference type="InterPro" id="IPR011598">
    <property type="entry name" value="bHLH_dom"/>
</dbReference>
<protein>
    <submittedName>
        <fullName evidence="12">Aryl hydrocarbon receptor nuclear translocator-like protein 1</fullName>
    </submittedName>
</protein>
<evidence type="ECO:0000256" key="3">
    <source>
        <dbReference type="ARBA" id="ARBA00023015"/>
    </source>
</evidence>
<dbReference type="SMART" id="SM00353">
    <property type="entry name" value="HLH"/>
    <property type="match status" value="1"/>
</dbReference>
<dbReference type="InterPro" id="IPR001067">
    <property type="entry name" value="Nuc_translocat"/>
</dbReference>
<dbReference type="FunFam" id="3.30.450.20:FF:000010">
    <property type="entry name" value="Aryl hydrocarbon receptor nuclear translocator-like, isoform CRA_b"/>
    <property type="match status" value="1"/>
</dbReference>
<proteinExistence type="predicted"/>
<evidence type="ECO:0000313" key="13">
    <source>
        <dbReference type="Proteomes" id="UP000472262"/>
    </source>
</evidence>
<feature type="compositionally biased region" description="Low complexity" evidence="9">
    <location>
        <begin position="498"/>
        <end position="515"/>
    </location>
</feature>
<dbReference type="Ensembl" id="ENSSGRT00000028477.1">
    <property type="protein sequence ID" value="ENSSGRP00000026432.1"/>
    <property type="gene ID" value="ENSSGRG00000014801.1"/>
</dbReference>
<dbReference type="SMART" id="SM00086">
    <property type="entry name" value="PAC"/>
    <property type="match status" value="1"/>
</dbReference>
<dbReference type="Pfam" id="PF00010">
    <property type="entry name" value="HLH"/>
    <property type="match status" value="1"/>
</dbReference>
<keyword evidence="7" id="KW-0804">Transcription</keyword>
<evidence type="ECO:0000256" key="6">
    <source>
        <dbReference type="ARBA" id="ARBA00023159"/>
    </source>
</evidence>
<dbReference type="InterPro" id="IPR035965">
    <property type="entry name" value="PAS-like_dom_sf"/>
</dbReference>
<dbReference type="SMART" id="SM00091">
    <property type="entry name" value="PAS"/>
    <property type="match status" value="2"/>
</dbReference>
<keyword evidence="4" id="KW-0090">Biological rhythms</keyword>
<reference evidence="12" key="1">
    <citation type="submission" date="2025-08" db="UniProtKB">
        <authorList>
            <consortium name="Ensembl"/>
        </authorList>
    </citation>
    <scope>IDENTIFICATION</scope>
</reference>
<evidence type="ECO:0000256" key="2">
    <source>
        <dbReference type="ARBA" id="ARBA00022737"/>
    </source>
</evidence>
<dbReference type="InterPro" id="IPR000014">
    <property type="entry name" value="PAS"/>
</dbReference>
<dbReference type="InterPro" id="IPR036638">
    <property type="entry name" value="HLH_DNA-bd_sf"/>
</dbReference>
<evidence type="ECO:0000259" key="10">
    <source>
        <dbReference type="PROSITE" id="PS50112"/>
    </source>
</evidence>
<evidence type="ECO:0000313" key="12">
    <source>
        <dbReference type="Ensembl" id="ENSSGRP00000026432.1"/>
    </source>
</evidence>
<dbReference type="GO" id="GO:0046983">
    <property type="term" value="F:protein dimerization activity"/>
    <property type="evidence" value="ECO:0007669"/>
    <property type="project" value="InterPro"/>
</dbReference>
<evidence type="ECO:0000256" key="7">
    <source>
        <dbReference type="ARBA" id="ARBA00023163"/>
    </source>
</evidence>
<keyword evidence="13" id="KW-1185">Reference proteome</keyword>
<evidence type="ECO:0000259" key="11">
    <source>
        <dbReference type="PROSITE" id="PS50888"/>
    </source>
</evidence>
<feature type="region of interest" description="Disordered" evidence="9">
    <location>
        <begin position="498"/>
        <end position="559"/>
    </location>
</feature>
<organism evidence="12 13">
    <name type="scientific">Sinocyclocheilus grahami</name>
    <name type="common">Dianchi golden-line fish</name>
    <name type="synonym">Barbus grahami</name>
    <dbReference type="NCBI Taxonomy" id="75366"/>
    <lineage>
        <taxon>Eukaryota</taxon>
        <taxon>Metazoa</taxon>
        <taxon>Chordata</taxon>
        <taxon>Craniata</taxon>
        <taxon>Vertebrata</taxon>
        <taxon>Euteleostomi</taxon>
        <taxon>Actinopterygii</taxon>
        <taxon>Neopterygii</taxon>
        <taxon>Teleostei</taxon>
        <taxon>Ostariophysi</taxon>
        <taxon>Cypriniformes</taxon>
        <taxon>Cyprinidae</taxon>
        <taxon>Cyprininae</taxon>
        <taxon>Sinocyclocheilus</taxon>
    </lineage>
</organism>
<sequence>MNFCLYGLMADQRMDISSTMNEFMSPSSSDLISSSMGTPGMDYTRKRKGSITDYQDSMDIDMDKQLGREAHSQIEKRRRDKMNSFIDELASLLPNCNAMSRKLDKLTVLRMAVQHMKTLRGAANPYTEANYKPAFLSDDELKHLILRAADGFLFVVGCDRGKILFVSESVYKILNYSQNDLIGQSLFDYLHPKDIAKVKEQLSSSDTAPRERLIDAKTGLPVRTDIAPCPSRLCSGARRSFFCRMKCNRPLVKMEEKDFPSTCSKKKADRKSFCTIHSTGYLKSWPPTKMGLDEDNEPDNEGCNLSCLVAIGRLHPQIVPQPMNGDIRVKPTEYVSRHAIDGKFVFVDQRATAILAYLPQELLGTSFYEYFHQDDIGHLAECHRQVLQMREKINTNCYKFKIKDGSVITLRSRWFSFMNPWTKEVEYIVSTNTVVSSSSLDGAEPGYPQLTASPQSMDSILTAGSGKTVPGIPGGTRPGAGKIGRMIAEEVIEIQRIRGSSPSSCGSSPLNISNSTPPPDTSSPGSRKISNSGSPDVPSAGMVSGQDSIGYPYSNSSGLSDQSHICIGDIMDEPGSSNDEAAMAIIMSLLEADAGLGGPVDFSDLPWPL</sequence>
<dbReference type="SUPFAM" id="SSF55785">
    <property type="entry name" value="PYP-like sensor domain (PAS domain)"/>
    <property type="match status" value="2"/>
</dbReference>
<feature type="domain" description="BHLH" evidence="11">
    <location>
        <begin position="66"/>
        <end position="119"/>
    </location>
</feature>
<dbReference type="GO" id="GO:0048513">
    <property type="term" value="P:animal organ development"/>
    <property type="evidence" value="ECO:0007669"/>
    <property type="project" value="UniProtKB-ARBA"/>
</dbReference>
<dbReference type="NCBIfam" id="TIGR00229">
    <property type="entry name" value="sensory_box"/>
    <property type="match status" value="2"/>
</dbReference>
<dbReference type="GO" id="GO:0005667">
    <property type="term" value="C:transcription regulator complex"/>
    <property type="evidence" value="ECO:0007669"/>
    <property type="project" value="InterPro"/>
</dbReference>
<dbReference type="CDD" id="cd11438">
    <property type="entry name" value="bHLH-PAS_ARNTL_PASD3"/>
    <property type="match status" value="1"/>
</dbReference>
<dbReference type="Pfam" id="PF14598">
    <property type="entry name" value="PAS_11"/>
    <property type="match status" value="1"/>
</dbReference>
<dbReference type="GO" id="GO:0005634">
    <property type="term" value="C:nucleus"/>
    <property type="evidence" value="ECO:0007669"/>
    <property type="project" value="UniProtKB-SubCell"/>
</dbReference>
<dbReference type="FunFam" id="3.30.450.20:FF:000006">
    <property type="entry name" value="aryl hydrocarbon receptor nuclear translocator-like protein 1"/>
    <property type="match status" value="1"/>
</dbReference>